<feature type="transmembrane region" description="Helical" evidence="2">
    <location>
        <begin position="69"/>
        <end position="88"/>
    </location>
</feature>
<feature type="compositionally biased region" description="Basic and acidic residues" evidence="1">
    <location>
        <begin position="164"/>
        <end position="181"/>
    </location>
</feature>
<evidence type="ECO:0000256" key="2">
    <source>
        <dbReference type="SAM" id="Phobius"/>
    </source>
</evidence>
<keyword evidence="2" id="KW-0812">Transmembrane</keyword>
<gene>
    <name evidence="3" type="ORF">DH2020_015577</name>
</gene>
<dbReference type="Proteomes" id="UP001318860">
    <property type="component" value="Unassembled WGS sequence"/>
</dbReference>
<dbReference type="PANTHER" id="PTHR33640:SF3">
    <property type="entry name" value="DUF4408 DOMAIN-CONTAINING PROTEIN"/>
    <property type="match status" value="1"/>
</dbReference>
<keyword evidence="2" id="KW-1133">Transmembrane helix</keyword>
<evidence type="ECO:0000313" key="3">
    <source>
        <dbReference type="EMBL" id="KAK6150645.1"/>
    </source>
</evidence>
<evidence type="ECO:0000313" key="4">
    <source>
        <dbReference type="Proteomes" id="UP001318860"/>
    </source>
</evidence>
<protein>
    <submittedName>
        <fullName evidence="3">Uncharacterized protein</fullName>
    </submittedName>
</protein>
<reference evidence="3 4" key="1">
    <citation type="journal article" date="2021" name="Comput. Struct. Biotechnol. J.">
        <title>De novo genome assembly of the potent medicinal plant Rehmannia glutinosa using nanopore technology.</title>
        <authorList>
            <person name="Ma L."/>
            <person name="Dong C."/>
            <person name="Song C."/>
            <person name="Wang X."/>
            <person name="Zheng X."/>
            <person name="Niu Y."/>
            <person name="Chen S."/>
            <person name="Feng W."/>
        </authorList>
    </citation>
    <scope>NUCLEOTIDE SEQUENCE [LARGE SCALE GENOMIC DNA]</scope>
    <source>
        <strain evidence="3">DH-2019</strain>
    </source>
</reference>
<proteinExistence type="predicted"/>
<dbReference type="PANTHER" id="PTHR33640">
    <property type="entry name" value="TRANSMEMBRANE PROTEIN"/>
    <property type="match status" value="1"/>
</dbReference>
<feature type="transmembrane region" description="Helical" evidence="2">
    <location>
        <begin position="31"/>
        <end position="49"/>
    </location>
</feature>
<keyword evidence="2" id="KW-0472">Membrane</keyword>
<dbReference type="EMBL" id="JABTTQ020000008">
    <property type="protein sequence ID" value="KAK6150645.1"/>
    <property type="molecule type" value="Genomic_DNA"/>
</dbReference>
<feature type="region of interest" description="Disordered" evidence="1">
    <location>
        <begin position="148"/>
        <end position="181"/>
    </location>
</feature>
<evidence type="ECO:0000256" key="1">
    <source>
        <dbReference type="SAM" id="MobiDB-lite"/>
    </source>
</evidence>
<keyword evidence="4" id="KW-1185">Reference proteome</keyword>
<name>A0ABR0WX91_REHGL</name>
<sequence>MEVFDVDNNVIQAKKSSPNSKISSLGEIKKLFRVVEIFLVLVSLTWASSRLPFAVKISGEYFRQLLNVVVSHLFVFLLSNVIVLTLFFKSRHLFPQQDFRNTGENMDFCQQLIIENIDGAGESPTQAEDVVYQDKQTILEVTKVKVHRRSQSENGTSLEEDDRDCGKRLRRSETERRRRVEEEEVEMVDELSNEEFQRAIDEFIAKQIKFHQQEKLTIVLHDGST</sequence>
<accession>A0ABR0WX91</accession>
<comment type="caution">
    <text evidence="3">The sequence shown here is derived from an EMBL/GenBank/DDBJ whole genome shotgun (WGS) entry which is preliminary data.</text>
</comment>
<organism evidence="3 4">
    <name type="scientific">Rehmannia glutinosa</name>
    <name type="common">Chinese foxglove</name>
    <dbReference type="NCBI Taxonomy" id="99300"/>
    <lineage>
        <taxon>Eukaryota</taxon>
        <taxon>Viridiplantae</taxon>
        <taxon>Streptophyta</taxon>
        <taxon>Embryophyta</taxon>
        <taxon>Tracheophyta</taxon>
        <taxon>Spermatophyta</taxon>
        <taxon>Magnoliopsida</taxon>
        <taxon>eudicotyledons</taxon>
        <taxon>Gunneridae</taxon>
        <taxon>Pentapetalae</taxon>
        <taxon>asterids</taxon>
        <taxon>lamiids</taxon>
        <taxon>Lamiales</taxon>
        <taxon>Orobanchaceae</taxon>
        <taxon>Rehmannieae</taxon>
        <taxon>Rehmannia</taxon>
    </lineage>
</organism>